<dbReference type="InterPro" id="IPR009739">
    <property type="entry name" value="LprI-like_N"/>
</dbReference>
<feature type="signal peptide" evidence="1">
    <location>
        <begin position="1"/>
        <end position="31"/>
    </location>
</feature>
<dbReference type="HOGENOM" id="CLU_833697_0_0_6"/>
<feature type="chain" id="PRO_5003445796" description="Lysozyme inhibitor LprI-like N-terminal domain-containing protein" evidence="1">
    <location>
        <begin position="32"/>
        <end position="333"/>
    </location>
</feature>
<evidence type="ECO:0000313" key="4">
    <source>
        <dbReference type="Proteomes" id="UP000004664"/>
    </source>
</evidence>
<gene>
    <name evidence="3" type="ORF">Mettu_0862</name>
</gene>
<dbReference type="EMBL" id="JH109152">
    <property type="protein sequence ID" value="EGW22064.1"/>
    <property type="molecule type" value="Genomic_DNA"/>
</dbReference>
<dbReference type="PANTHER" id="PTHR37549:SF1">
    <property type="entry name" value="LIPOPROTEIN LPRI"/>
    <property type="match status" value="1"/>
</dbReference>
<reference evidence="3 4" key="1">
    <citation type="submission" date="2011-06" db="EMBL/GenBank/DDBJ databases">
        <title>Genomic sequence of Methylobacter tundripaludum SV96.</title>
        <authorList>
            <consortium name="US DOE Joint Genome Institute"/>
            <person name="Lucas S."/>
            <person name="Han J."/>
            <person name="Lapidus A."/>
            <person name="Cheng J.-F."/>
            <person name="Goodwin L."/>
            <person name="Pitluck S."/>
            <person name="Held B."/>
            <person name="Detter J.C."/>
            <person name="Han C."/>
            <person name="Tapia R."/>
            <person name="Land M."/>
            <person name="Hauser L."/>
            <person name="Kyrpides N."/>
            <person name="Ivanova N."/>
            <person name="Ovchinnikova G."/>
            <person name="Pagani I."/>
            <person name="Klotz M.G."/>
            <person name="Dispirito A.A."/>
            <person name="Murrell J.C."/>
            <person name="Dunfield P."/>
            <person name="Kalyuzhnaya M.G."/>
            <person name="Svenning M."/>
            <person name="Trotsenko Y.A."/>
            <person name="Stein L.Y."/>
            <person name="Woyke T."/>
        </authorList>
    </citation>
    <scope>NUCLEOTIDE SEQUENCE [LARGE SCALE GENOMIC DNA]</scope>
    <source>
        <strain evidence="4">ATCC BAA-1195 / DSM 17260 / SV96</strain>
    </source>
</reference>
<feature type="domain" description="Lysozyme inhibitor LprI-like N-terminal" evidence="2">
    <location>
        <begin position="36"/>
        <end position="102"/>
    </location>
</feature>
<evidence type="ECO:0000313" key="3">
    <source>
        <dbReference type="EMBL" id="EGW22064.1"/>
    </source>
</evidence>
<sequence length="333" mass="37660" precursor="true">MKKNCSTFPITRILGSVPIFALFCAASTVNAASFDCTKAAIDVEKIICSDTFISKLDDRLNINFREEIEKASDEEKTNLIKHQKHWLKFTRNRCEDAKCVRRAYWSKSIELGSFSVVRLYKKSDGDLKQILSTANFYSTANDNITAMMCQEILDGLKQAKAIDLVKPKISVMSYEDTALDPWKQHCNIGQSLVIYPDLSMCPKAVSGHATESDDCWFPTYGQPPFKIFEIPIDKTDKQRYLFYMDAGHVTPDVEDAGSEAGGSGDAGFFDLDANHCKATHLWPPSWHVYRNIINIKDKYYFLGLDRGKLYKLTISPIDNTKAKCDWSAKNPNP</sequence>
<accession>G3IQH8</accession>
<dbReference type="InterPro" id="IPR052755">
    <property type="entry name" value="Lysozyme_Inhibitor_LprI"/>
</dbReference>
<dbReference type="STRING" id="697282.Mettu_0862"/>
<dbReference type="Proteomes" id="UP000004664">
    <property type="component" value="Unassembled WGS sequence"/>
</dbReference>
<dbReference type="Gene3D" id="1.20.1270.180">
    <property type="match status" value="1"/>
</dbReference>
<dbReference type="GO" id="GO:0005576">
    <property type="term" value="C:extracellular region"/>
    <property type="evidence" value="ECO:0007669"/>
    <property type="project" value="TreeGrafter"/>
</dbReference>
<organism evidence="3 4">
    <name type="scientific">Methylobacter tundripaludum (strain ATCC BAA-1195 / DSM 17260 / SV96)</name>
    <dbReference type="NCBI Taxonomy" id="697282"/>
    <lineage>
        <taxon>Bacteria</taxon>
        <taxon>Pseudomonadati</taxon>
        <taxon>Pseudomonadota</taxon>
        <taxon>Gammaproteobacteria</taxon>
        <taxon>Methylococcales</taxon>
        <taxon>Methylococcaceae</taxon>
        <taxon>Methylobacter</taxon>
    </lineage>
</organism>
<dbReference type="Pfam" id="PF07007">
    <property type="entry name" value="LprI"/>
    <property type="match status" value="1"/>
</dbReference>
<proteinExistence type="predicted"/>
<evidence type="ECO:0000256" key="1">
    <source>
        <dbReference type="SAM" id="SignalP"/>
    </source>
</evidence>
<dbReference type="AlphaFoldDB" id="G3IQH8"/>
<evidence type="ECO:0000259" key="2">
    <source>
        <dbReference type="Pfam" id="PF07007"/>
    </source>
</evidence>
<keyword evidence="1" id="KW-0732">Signal</keyword>
<name>G3IQH8_METTV</name>
<dbReference type="eggNOG" id="COG4461">
    <property type="taxonomic scope" value="Bacteria"/>
</dbReference>
<protein>
    <recommendedName>
        <fullName evidence="2">Lysozyme inhibitor LprI-like N-terminal domain-containing protein</fullName>
    </recommendedName>
</protein>
<keyword evidence="4" id="KW-1185">Reference proteome</keyword>
<dbReference type="PANTHER" id="PTHR37549">
    <property type="entry name" value="LIPOPROTEIN LPRI"/>
    <property type="match status" value="1"/>
</dbReference>